<dbReference type="EMBL" id="RBKT01000001">
    <property type="protein sequence ID" value="RKR91783.1"/>
    <property type="molecule type" value="Genomic_DNA"/>
</dbReference>
<reference evidence="3 6" key="1">
    <citation type="submission" date="2018-10" db="EMBL/GenBank/DDBJ databases">
        <title>Sequencing the genomes of 1000 actinobacteria strains.</title>
        <authorList>
            <person name="Klenk H.-P."/>
        </authorList>
    </citation>
    <scope>NUCLEOTIDE SEQUENCE [LARGE SCALE GENOMIC DNA]</scope>
    <source>
        <strain evidence="3 6">DSM 45175</strain>
    </source>
</reference>
<dbReference type="GO" id="GO:0004803">
    <property type="term" value="F:transposase activity"/>
    <property type="evidence" value="ECO:0007669"/>
    <property type="project" value="InterPro"/>
</dbReference>
<sequence length="414" mass="44880">MTKSHDISPGGGRGFEIFCGVDVARETHYAVALDRDGRRLVERALPNDEPALRALFAELAEHGRLLMVVDQPASIGALAIAVARSMNIEVGYLPGLAMRRIADLYPGEGKTDARDAFVIADAARTLPHTLRRVGPDEETVTALGVLAGYDADLAAEATRLTNRLHDALLHVHPALERLLGKHFRRRGVLELLTAAGTPQQLCALDEDALRQALAPRSRRLALTLPAQIHTALEQQSVVIPATVQYGRVISGVAAQLLAVLDERVSVAHDLDTLLKEHPLVEVLISMPGVGARTAVALLLTLGDGSTFRTSGHLAAYAGLAPVTRQSGRTIRSERQPQRGNRALKQALYLSAFASLKHPDSRAYYDRKRAEGKNHTSALLCLARRRTDVLYAMVRDRTPYQPTVPSNDDGTTTTA</sequence>
<dbReference type="InterPro" id="IPR002525">
    <property type="entry name" value="Transp_IS110-like_N"/>
</dbReference>
<keyword evidence="6" id="KW-1185">Reference proteome</keyword>
<dbReference type="GO" id="GO:0006313">
    <property type="term" value="P:DNA transposition"/>
    <property type="evidence" value="ECO:0007669"/>
    <property type="project" value="InterPro"/>
</dbReference>
<evidence type="ECO:0000313" key="4">
    <source>
        <dbReference type="EMBL" id="RKR86600.1"/>
    </source>
</evidence>
<dbReference type="Pfam" id="PF01548">
    <property type="entry name" value="DEDD_Tnp_IS110"/>
    <property type="match status" value="1"/>
</dbReference>
<evidence type="ECO:0000313" key="6">
    <source>
        <dbReference type="Proteomes" id="UP000277671"/>
    </source>
</evidence>
<proteinExistence type="predicted"/>
<dbReference type="PANTHER" id="PTHR33055:SF3">
    <property type="entry name" value="PUTATIVE TRANSPOSASE FOR IS117-RELATED"/>
    <property type="match status" value="1"/>
</dbReference>
<protein>
    <submittedName>
        <fullName evidence="3">Transposase IS116/IS110/IS902 family protein</fullName>
    </submittedName>
</protein>
<dbReference type="EMBL" id="RBKT01000001">
    <property type="protein sequence ID" value="RKR86600.1"/>
    <property type="molecule type" value="Genomic_DNA"/>
</dbReference>
<gene>
    <name evidence="3" type="ORF">BDK92_0090</name>
    <name evidence="4" type="ORF">BDK92_0834</name>
    <name evidence="5" type="ORF">BDK92_6191</name>
</gene>
<evidence type="ECO:0000313" key="5">
    <source>
        <dbReference type="EMBL" id="RKR91783.1"/>
    </source>
</evidence>
<feature type="domain" description="Transposase IS110-like N-terminal" evidence="1">
    <location>
        <begin position="19"/>
        <end position="173"/>
    </location>
</feature>
<dbReference type="GO" id="GO:0003677">
    <property type="term" value="F:DNA binding"/>
    <property type="evidence" value="ECO:0007669"/>
    <property type="project" value="InterPro"/>
</dbReference>
<dbReference type="EMBL" id="RBKT01000001">
    <property type="protein sequence ID" value="RKR85879.1"/>
    <property type="molecule type" value="Genomic_DNA"/>
</dbReference>
<dbReference type="Pfam" id="PF02371">
    <property type="entry name" value="Transposase_20"/>
    <property type="match status" value="1"/>
</dbReference>
<dbReference type="InterPro" id="IPR003346">
    <property type="entry name" value="Transposase_20"/>
</dbReference>
<evidence type="ECO:0000259" key="1">
    <source>
        <dbReference type="Pfam" id="PF01548"/>
    </source>
</evidence>
<feature type="domain" description="Transposase IS116/IS110/IS902 C-terminal" evidence="2">
    <location>
        <begin position="281"/>
        <end position="364"/>
    </location>
</feature>
<dbReference type="NCBIfam" id="NF033542">
    <property type="entry name" value="transpos_IS110"/>
    <property type="match status" value="1"/>
</dbReference>
<name>A0A495JCT9_9ACTN</name>
<dbReference type="Proteomes" id="UP000277671">
    <property type="component" value="Unassembled WGS sequence"/>
</dbReference>
<dbReference type="RefSeq" id="WP_425462200.1">
    <property type="nucleotide sequence ID" value="NZ_RBKT01000001.1"/>
</dbReference>
<dbReference type="AlphaFoldDB" id="A0A495JCT9"/>
<evidence type="ECO:0000259" key="2">
    <source>
        <dbReference type="Pfam" id="PF02371"/>
    </source>
</evidence>
<comment type="caution">
    <text evidence="3">The sequence shown here is derived from an EMBL/GenBank/DDBJ whole genome shotgun (WGS) entry which is preliminary data.</text>
</comment>
<organism evidence="3 6">
    <name type="scientific">Micromonospora pisi</name>
    <dbReference type="NCBI Taxonomy" id="589240"/>
    <lineage>
        <taxon>Bacteria</taxon>
        <taxon>Bacillati</taxon>
        <taxon>Actinomycetota</taxon>
        <taxon>Actinomycetes</taxon>
        <taxon>Micromonosporales</taxon>
        <taxon>Micromonosporaceae</taxon>
        <taxon>Micromonospora</taxon>
    </lineage>
</organism>
<evidence type="ECO:0000313" key="3">
    <source>
        <dbReference type="EMBL" id="RKR85879.1"/>
    </source>
</evidence>
<dbReference type="PANTHER" id="PTHR33055">
    <property type="entry name" value="TRANSPOSASE FOR INSERTION SEQUENCE ELEMENT IS1111A"/>
    <property type="match status" value="1"/>
</dbReference>
<accession>A0A495JCT9</accession>
<dbReference type="InterPro" id="IPR047650">
    <property type="entry name" value="Transpos_IS110"/>
</dbReference>